<keyword evidence="3" id="KW-0028">Amino-acid biosynthesis</keyword>
<evidence type="ECO:0000259" key="11">
    <source>
        <dbReference type="Pfam" id="PF00763"/>
    </source>
</evidence>
<evidence type="ECO:0000256" key="10">
    <source>
        <dbReference type="ARBA" id="ARBA00023268"/>
    </source>
</evidence>
<keyword evidence="6" id="KW-0521">NADP</keyword>
<dbReference type="GO" id="GO:0035999">
    <property type="term" value="P:tetrahydrofolate interconversion"/>
    <property type="evidence" value="ECO:0007669"/>
    <property type="project" value="TreeGrafter"/>
</dbReference>
<dbReference type="Pfam" id="PF02882">
    <property type="entry name" value="THF_DHG_CYH_C"/>
    <property type="match status" value="1"/>
</dbReference>
<keyword evidence="7" id="KW-0560">Oxidoreductase</keyword>
<protein>
    <recommendedName>
        <fullName evidence="15">Methenyltetrahydrofolate cyclohydrolase</fullName>
    </recommendedName>
</protein>
<dbReference type="InterPro" id="IPR020630">
    <property type="entry name" value="THF_DH/CycHdrlase_cat_dom"/>
</dbReference>
<keyword evidence="10" id="KW-0511">Multifunctional enzyme</keyword>
<dbReference type="SUPFAM" id="SSF53223">
    <property type="entry name" value="Aminoacid dehydrogenase-like, N-terminal domain"/>
    <property type="match status" value="1"/>
</dbReference>
<dbReference type="PANTHER" id="PTHR48099:SF5">
    <property type="entry name" value="C-1-TETRAHYDROFOLATE SYNTHASE, CYTOPLASMIC"/>
    <property type="match status" value="1"/>
</dbReference>
<evidence type="ECO:0000256" key="1">
    <source>
        <dbReference type="ARBA" id="ARBA00004777"/>
    </source>
</evidence>
<keyword evidence="14" id="KW-1185">Reference proteome</keyword>
<dbReference type="OrthoDB" id="9803580at2"/>
<gene>
    <name evidence="13" type="ORF">C7P63_03210</name>
</gene>
<feature type="domain" description="Tetrahydrofolate dehydrogenase/cyclohydrolase catalytic" evidence="11">
    <location>
        <begin position="4"/>
        <end position="117"/>
    </location>
</feature>
<dbReference type="GO" id="GO:0000105">
    <property type="term" value="P:L-histidine biosynthetic process"/>
    <property type="evidence" value="ECO:0007669"/>
    <property type="project" value="UniProtKB-KW"/>
</dbReference>
<dbReference type="PRINTS" id="PR00085">
    <property type="entry name" value="THFDHDRGNASE"/>
</dbReference>
<dbReference type="InterPro" id="IPR020631">
    <property type="entry name" value="THF_DH/CycHdrlase_NAD-bd_dom"/>
</dbReference>
<dbReference type="Pfam" id="PF00763">
    <property type="entry name" value="THF_DHG_CYH"/>
    <property type="match status" value="1"/>
</dbReference>
<keyword evidence="8" id="KW-0368">Histidine biosynthesis</keyword>
<dbReference type="GO" id="GO:0005829">
    <property type="term" value="C:cytosol"/>
    <property type="evidence" value="ECO:0007669"/>
    <property type="project" value="TreeGrafter"/>
</dbReference>
<dbReference type="GO" id="GO:0004488">
    <property type="term" value="F:methylenetetrahydrofolate dehydrogenase (NADP+) activity"/>
    <property type="evidence" value="ECO:0007669"/>
    <property type="project" value="InterPro"/>
</dbReference>
<dbReference type="Gene3D" id="3.40.50.10860">
    <property type="entry name" value="Leucine Dehydrogenase, chain A, domain 1"/>
    <property type="match status" value="1"/>
</dbReference>
<keyword evidence="4" id="KW-0658">Purine biosynthesis</keyword>
<dbReference type="Gene3D" id="3.40.50.720">
    <property type="entry name" value="NAD(P)-binding Rossmann-like Domain"/>
    <property type="match status" value="1"/>
</dbReference>
<organism evidence="13 14">
    <name type="scientific">Vagococcus humatus</name>
    <dbReference type="NCBI Taxonomy" id="1889241"/>
    <lineage>
        <taxon>Bacteria</taxon>
        <taxon>Bacillati</taxon>
        <taxon>Bacillota</taxon>
        <taxon>Bacilli</taxon>
        <taxon>Lactobacillales</taxon>
        <taxon>Enterococcaceae</taxon>
        <taxon>Vagococcus</taxon>
    </lineage>
</organism>
<dbReference type="InterPro" id="IPR000672">
    <property type="entry name" value="THF_DH/CycHdrlase"/>
</dbReference>
<dbReference type="GO" id="GO:0006164">
    <property type="term" value="P:purine nucleotide biosynthetic process"/>
    <property type="evidence" value="ECO:0007669"/>
    <property type="project" value="UniProtKB-KW"/>
</dbReference>
<dbReference type="GO" id="GO:0009086">
    <property type="term" value="P:methionine biosynthetic process"/>
    <property type="evidence" value="ECO:0007669"/>
    <property type="project" value="UniProtKB-KW"/>
</dbReference>
<reference evidence="13 14" key="1">
    <citation type="submission" date="2018-03" db="EMBL/GenBank/DDBJ databases">
        <authorList>
            <person name="Gulvik C.A."/>
        </authorList>
    </citation>
    <scope>NUCLEOTIDE SEQUENCE [LARGE SCALE GENOMIC DNA]</scope>
    <source>
        <strain evidence="13 14">JCM 31581</strain>
    </source>
</reference>
<dbReference type="GO" id="GO:0004477">
    <property type="term" value="F:methenyltetrahydrofolate cyclohydrolase activity"/>
    <property type="evidence" value="ECO:0007669"/>
    <property type="project" value="TreeGrafter"/>
</dbReference>
<comment type="pathway">
    <text evidence="1">One-carbon metabolism; tetrahydrofolate interconversion.</text>
</comment>
<feature type="domain" description="Tetrahydrofolate dehydrogenase/cyclohydrolase NAD(P)-binding" evidence="12">
    <location>
        <begin position="139"/>
        <end position="282"/>
    </location>
</feature>
<evidence type="ECO:0000313" key="13">
    <source>
        <dbReference type="EMBL" id="RST90102.1"/>
    </source>
</evidence>
<dbReference type="PANTHER" id="PTHR48099">
    <property type="entry name" value="C-1-TETRAHYDROFOLATE SYNTHASE, CYTOPLASMIC-RELATED"/>
    <property type="match status" value="1"/>
</dbReference>
<evidence type="ECO:0000256" key="7">
    <source>
        <dbReference type="ARBA" id="ARBA00023002"/>
    </source>
</evidence>
<sequence length="297" mass="32805">MEFLDCKKQAHKMIQQLKQATQATTQLTGKKPSLLIVLASHDDASRVYTKRKIKIGEEVGMQVDLLKIESRVTQEDLETQIKDVLPQYDGVIFQLPMFDHLEPDRLIQLLSVNQDVDGLKPESLGLLCSSVSGNRHVAATALGVEKLLYDNQIDLEGKLVVVLGRSDLFGKPMQGVVQNMNGTLVCLNSHTPKRLAQSLCQQAQVVISATGQPLSIDSSYISDETVLIDVGITLGEDGKLKGDFDLEEIRAKRQAILATKTPNGTGQLTVPSLLENVFSAFCYNQHLIKEDYWSSDI</sequence>
<evidence type="ECO:0000256" key="2">
    <source>
        <dbReference type="ARBA" id="ARBA00022563"/>
    </source>
</evidence>
<dbReference type="AlphaFoldDB" id="A0A3S0AYM3"/>
<proteinExistence type="predicted"/>
<evidence type="ECO:0000256" key="6">
    <source>
        <dbReference type="ARBA" id="ARBA00022857"/>
    </source>
</evidence>
<evidence type="ECO:0000313" key="14">
    <source>
        <dbReference type="Proteomes" id="UP000277864"/>
    </source>
</evidence>
<dbReference type="RefSeq" id="WP_125942716.1">
    <property type="nucleotide sequence ID" value="NZ_PXZH01000001.1"/>
</dbReference>
<evidence type="ECO:0000256" key="5">
    <source>
        <dbReference type="ARBA" id="ARBA00022801"/>
    </source>
</evidence>
<evidence type="ECO:0000256" key="3">
    <source>
        <dbReference type="ARBA" id="ARBA00022605"/>
    </source>
</evidence>
<keyword evidence="5" id="KW-0378">Hydrolase</keyword>
<evidence type="ECO:0000256" key="4">
    <source>
        <dbReference type="ARBA" id="ARBA00022755"/>
    </source>
</evidence>
<dbReference type="EMBL" id="PXZH01000001">
    <property type="protein sequence ID" value="RST90102.1"/>
    <property type="molecule type" value="Genomic_DNA"/>
</dbReference>
<evidence type="ECO:0000259" key="12">
    <source>
        <dbReference type="Pfam" id="PF02882"/>
    </source>
</evidence>
<evidence type="ECO:0000256" key="8">
    <source>
        <dbReference type="ARBA" id="ARBA00023102"/>
    </source>
</evidence>
<keyword evidence="9" id="KW-0486">Methionine biosynthesis</keyword>
<accession>A0A3S0AYM3</accession>
<comment type="caution">
    <text evidence="13">The sequence shown here is derived from an EMBL/GenBank/DDBJ whole genome shotgun (WGS) entry which is preliminary data.</text>
</comment>
<evidence type="ECO:0000256" key="9">
    <source>
        <dbReference type="ARBA" id="ARBA00023167"/>
    </source>
</evidence>
<evidence type="ECO:0008006" key="15">
    <source>
        <dbReference type="Google" id="ProtNLM"/>
    </source>
</evidence>
<dbReference type="Proteomes" id="UP000277864">
    <property type="component" value="Unassembled WGS sequence"/>
</dbReference>
<keyword evidence="2" id="KW-0554">One-carbon metabolism</keyword>
<name>A0A3S0AYM3_9ENTE</name>
<dbReference type="SUPFAM" id="SSF51735">
    <property type="entry name" value="NAD(P)-binding Rossmann-fold domains"/>
    <property type="match status" value="1"/>
</dbReference>
<dbReference type="InterPro" id="IPR036291">
    <property type="entry name" value="NAD(P)-bd_dom_sf"/>
</dbReference>
<dbReference type="InterPro" id="IPR046346">
    <property type="entry name" value="Aminoacid_DH-like_N_sf"/>
</dbReference>